<dbReference type="FunFam" id="2.40.330.10:FF:000001">
    <property type="entry name" value="Auxin response factor"/>
    <property type="match status" value="1"/>
</dbReference>
<dbReference type="InterPro" id="IPR015300">
    <property type="entry name" value="DNA-bd_pseudobarrel_sf"/>
</dbReference>
<dbReference type="InterPro" id="IPR044835">
    <property type="entry name" value="ARF_plant"/>
</dbReference>
<feature type="region of interest" description="Disordered" evidence="9">
    <location>
        <begin position="367"/>
        <end position="391"/>
    </location>
</feature>
<evidence type="ECO:0000256" key="4">
    <source>
        <dbReference type="ARBA" id="ARBA00023125"/>
    </source>
</evidence>
<accession>A0A8T2SJ02</accession>
<evidence type="ECO:0000259" key="10">
    <source>
        <dbReference type="PROSITE" id="PS50863"/>
    </source>
</evidence>
<gene>
    <name evidence="12" type="ORF">KP509_20G087500</name>
</gene>
<evidence type="ECO:0000256" key="7">
    <source>
        <dbReference type="ARBA" id="ARBA00023294"/>
    </source>
</evidence>
<dbReference type="AlphaFoldDB" id="A0A8T2SJ02"/>
<evidence type="ECO:0000256" key="9">
    <source>
        <dbReference type="SAM" id="MobiDB-lite"/>
    </source>
</evidence>
<dbReference type="PROSITE" id="PS50863">
    <property type="entry name" value="B3"/>
    <property type="match status" value="1"/>
</dbReference>
<keyword evidence="3 8" id="KW-0805">Transcription regulation</keyword>
<feature type="compositionally biased region" description="Low complexity" evidence="9">
    <location>
        <begin position="376"/>
        <end position="390"/>
    </location>
</feature>
<dbReference type="InterPro" id="IPR053793">
    <property type="entry name" value="PB1-like"/>
</dbReference>
<dbReference type="Gene3D" id="2.30.30.1040">
    <property type="match status" value="1"/>
</dbReference>
<evidence type="ECO:0000256" key="3">
    <source>
        <dbReference type="ARBA" id="ARBA00023015"/>
    </source>
</evidence>
<dbReference type="InterPro" id="IPR010525">
    <property type="entry name" value="ARF_dom"/>
</dbReference>
<dbReference type="Proteomes" id="UP000825935">
    <property type="component" value="Chromosome 20"/>
</dbReference>
<dbReference type="PANTHER" id="PTHR31384:SF1">
    <property type="entry name" value="AUXIN RESPONSE FACTOR 9"/>
    <property type="match status" value="1"/>
</dbReference>
<dbReference type="SUPFAM" id="SSF101936">
    <property type="entry name" value="DNA-binding pseudobarrel domain"/>
    <property type="match status" value="1"/>
</dbReference>
<dbReference type="OrthoDB" id="1912783at2759"/>
<dbReference type="Pfam" id="PF06507">
    <property type="entry name" value="ARF_AD"/>
    <property type="match status" value="1"/>
</dbReference>
<evidence type="ECO:0000256" key="8">
    <source>
        <dbReference type="RuleBase" id="RU004561"/>
    </source>
</evidence>
<dbReference type="PANTHER" id="PTHR31384">
    <property type="entry name" value="AUXIN RESPONSE FACTOR 4-RELATED"/>
    <property type="match status" value="1"/>
</dbReference>
<evidence type="ECO:0000259" key="11">
    <source>
        <dbReference type="PROSITE" id="PS51745"/>
    </source>
</evidence>
<keyword evidence="4 8" id="KW-0238">DNA-binding</keyword>
<dbReference type="GO" id="GO:0009734">
    <property type="term" value="P:auxin-activated signaling pathway"/>
    <property type="evidence" value="ECO:0007669"/>
    <property type="project" value="UniProtKB-KW"/>
</dbReference>
<sequence>MDLFRQRVVAGSTAMATSRIPLARPPHQNTALPSESLSEELWQACAGSISYVPRVDERVWYFPQGHLEQVAASAQQESGCPRLPNSGLSPQILCRVINRRLSAEVDTDEVYAQISLVPEPTQSLEDSKLEEGASSPQIKSSTRLFIKILTASDTSTHGGFSVLRKHAEECLPPLDMTQETPFQDLRAKDLHGHEWKFRHTYRGKEGHPRRHLLTTGWSMFVSQKKLVAGDAVIFLRGENGDLMVGIRRAKRPQNAPQAVMSSQSMYMGVIATAQHAVLTRTIFSVFFKPRVSLSSFLVPESKLSKTMSTSFSVGMRFQMQFDTDDACDRSFTGTITGIEDLDGENWIGSKWRSLKVEWDESCHERPSRVSPWEIEPASSSSSAVSPTTLASKKRFRPSHSLLSQIAEFSGPGSSKEGALNFPIVLQGQEIQDKGVNSFWRSQLSFKSPVQEIHQPSPTLAFQHHSQQEMEASSLKRSNRAPYHMFTSSDSDSASPTSFNIQSCNGLGHSQGLIHDNRPGRAPTENVPVSGIAHFHPSFSSNTSVEQQALHTTINCLFPTQQSIGAFHSLHPSSQSNSMQCSISQYKTSASAITDPFSASEVSSSGIKLFGFSLMGKPNAMINQSQDFISVEETDKIPIGQPETQIVQTKKLEAGFDQERIDCHEAEARSVQSTRSCIKVIKKGSMVGRGVDLSRFEDYASLFHELEKMFNMKGELTDTGRGWQVVYSDEEGDTMKVGDDPWPEFCNMVRKLYILSPEGV</sequence>
<evidence type="ECO:0000313" key="12">
    <source>
        <dbReference type="EMBL" id="KAH7332441.1"/>
    </source>
</evidence>
<proteinExistence type="inferred from homology"/>
<feature type="domain" description="PB1" evidence="11">
    <location>
        <begin position="674"/>
        <end position="758"/>
    </location>
</feature>
<evidence type="ECO:0000256" key="1">
    <source>
        <dbReference type="ARBA" id="ARBA00004123"/>
    </source>
</evidence>
<dbReference type="InterPro" id="IPR033389">
    <property type="entry name" value="AUX/IAA_dom"/>
</dbReference>
<dbReference type="FunFam" id="2.30.30.1040:FF:000001">
    <property type="entry name" value="Auxin response factor"/>
    <property type="match status" value="1"/>
</dbReference>
<protein>
    <recommendedName>
        <fullName evidence="8">Auxin response factor</fullName>
    </recommendedName>
</protein>
<dbReference type="Pfam" id="PF02362">
    <property type="entry name" value="B3"/>
    <property type="match status" value="1"/>
</dbReference>
<comment type="function">
    <text evidence="8">Auxin response factors (ARFs) are transcriptional factors that bind specifically to the DNA sequence 5'-TGTCTC-3' found in the auxin-responsive promoter elements (AuxREs).</text>
</comment>
<dbReference type="EMBL" id="CM035425">
    <property type="protein sequence ID" value="KAH7332441.1"/>
    <property type="molecule type" value="Genomic_DNA"/>
</dbReference>
<comment type="caution">
    <text evidence="12">The sequence shown here is derived from an EMBL/GenBank/DDBJ whole genome shotgun (WGS) entry which is preliminary data.</text>
</comment>
<keyword evidence="13" id="KW-1185">Reference proteome</keyword>
<evidence type="ECO:0000256" key="5">
    <source>
        <dbReference type="ARBA" id="ARBA00023163"/>
    </source>
</evidence>
<evidence type="ECO:0000256" key="2">
    <source>
        <dbReference type="ARBA" id="ARBA00007853"/>
    </source>
</evidence>
<dbReference type="Gene3D" id="2.40.330.10">
    <property type="entry name" value="DNA-binding pseudobarrel domain"/>
    <property type="match status" value="1"/>
</dbReference>
<dbReference type="GO" id="GO:0005634">
    <property type="term" value="C:nucleus"/>
    <property type="evidence" value="ECO:0007669"/>
    <property type="project" value="UniProtKB-SubCell"/>
</dbReference>
<dbReference type="Pfam" id="PF02309">
    <property type="entry name" value="AUX_IAA"/>
    <property type="match status" value="1"/>
</dbReference>
<dbReference type="SMART" id="SM01019">
    <property type="entry name" value="B3"/>
    <property type="match status" value="1"/>
</dbReference>
<keyword evidence="7 8" id="KW-0927">Auxin signaling pathway</keyword>
<dbReference type="OMA" id="PRDKWEV"/>
<comment type="subunit">
    <text evidence="8">Homodimers and heterodimers.</text>
</comment>
<reference evidence="12" key="1">
    <citation type="submission" date="2021-08" db="EMBL/GenBank/DDBJ databases">
        <title>WGS assembly of Ceratopteris richardii.</title>
        <authorList>
            <person name="Marchant D.B."/>
            <person name="Chen G."/>
            <person name="Jenkins J."/>
            <person name="Shu S."/>
            <person name="Leebens-Mack J."/>
            <person name="Grimwood J."/>
            <person name="Schmutz J."/>
            <person name="Soltis P."/>
            <person name="Soltis D."/>
            <person name="Chen Z.-H."/>
        </authorList>
    </citation>
    <scope>NUCLEOTIDE SEQUENCE</scope>
    <source>
        <strain evidence="12">Whitten #5841</strain>
        <tissue evidence="12">Leaf</tissue>
    </source>
</reference>
<dbReference type="InterPro" id="IPR003340">
    <property type="entry name" value="B3_DNA-bd"/>
</dbReference>
<keyword evidence="6 8" id="KW-0539">Nucleus</keyword>
<dbReference type="Gene3D" id="3.10.20.90">
    <property type="entry name" value="Phosphatidylinositol 3-kinase Catalytic Subunit, Chain A, domain 1"/>
    <property type="match status" value="1"/>
</dbReference>
<comment type="similarity">
    <text evidence="2 8">Belongs to the ARF family.</text>
</comment>
<feature type="domain" description="TF-B3" evidence="10">
    <location>
        <begin position="145"/>
        <end position="250"/>
    </location>
</feature>
<organism evidence="12 13">
    <name type="scientific">Ceratopteris richardii</name>
    <name type="common">Triangle waterfern</name>
    <dbReference type="NCBI Taxonomy" id="49495"/>
    <lineage>
        <taxon>Eukaryota</taxon>
        <taxon>Viridiplantae</taxon>
        <taxon>Streptophyta</taxon>
        <taxon>Embryophyta</taxon>
        <taxon>Tracheophyta</taxon>
        <taxon>Polypodiopsida</taxon>
        <taxon>Polypodiidae</taxon>
        <taxon>Polypodiales</taxon>
        <taxon>Pteridineae</taxon>
        <taxon>Pteridaceae</taxon>
        <taxon>Parkerioideae</taxon>
        <taxon>Ceratopteris</taxon>
    </lineage>
</organism>
<evidence type="ECO:0000313" key="13">
    <source>
        <dbReference type="Proteomes" id="UP000825935"/>
    </source>
</evidence>
<name>A0A8T2SJ02_CERRI</name>
<dbReference type="GO" id="GO:0006355">
    <property type="term" value="P:regulation of DNA-templated transcription"/>
    <property type="evidence" value="ECO:0007669"/>
    <property type="project" value="InterPro"/>
</dbReference>
<keyword evidence="5 8" id="KW-0804">Transcription</keyword>
<dbReference type="SUPFAM" id="SSF54277">
    <property type="entry name" value="CAD &amp; PB1 domains"/>
    <property type="match status" value="1"/>
</dbReference>
<dbReference type="PROSITE" id="PS51745">
    <property type="entry name" value="PB1"/>
    <property type="match status" value="1"/>
</dbReference>
<evidence type="ECO:0000256" key="6">
    <source>
        <dbReference type="ARBA" id="ARBA00023242"/>
    </source>
</evidence>
<dbReference type="CDD" id="cd10017">
    <property type="entry name" value="B3_DNA"/>
    <property type="match status" value="1"/>
</dbReference>
<comment type="subcellular location">
    <subcellularLocation>
        <location evidence="1 8">Nucleus</location>
    </subcellularLocation>
</comment>
<dbReference type="GO" id="GO:0003677">
    <property type="term" value="F:DNA binding"/>
    <property type="evidence" value="ECO:0007669"/>
    <property type="project" value="UniProtKB-KW"/>
</dbReference>